<evidence type="ECO:0008006" key="4">
    <source>
        <dbReference type="Google" id="ProtNLM"/>
    </source>
</evidence>
<keyword evidence="1" id="KW-1133">Transmembrane helix</keyword>
<sequence length="428" mass="48510">MVQPTYYPVNTTLTNLFKLAMFGMALVYLAGCFTPLHIHFDSIRYYNIKDCIEYGCAPGSFAATDYLPYGYTGLLIGLSKLGVLNSFSIVFVNCAFVFAGLYFVYKIFAGQVHPFLFGVLALFNWTVIKFVTHPLSEMQYIFFSCASLYCFHLYTKNKSYLQLGLAFLFCILTVLTRTVGISLLPALVLGVAWQYKNELKRIVQKNKVLLLAIVAIGIAGIIFSASKLKITDYTNLLKGPLEKGVGNFIGENLKNHFTELTEVFFNMPSSKLMGYLPGSMGKGLFVALGVIIFGWLMYNTFSKRSRIPFYIRMYLLFYSVIIMNWPYYDPRFWVPVLPLLVVVILQTPFNSKGWLKGLSRVYLAGYLALGLFAAAYSLYVGLDKERFAQKQANGVYRNEYETKYFGKPLSDTATKVDGEVLNILRKYD</sequence>
<dbReference type="OrthoDB" id="634562at2"/>
<dbReference type="AlphaFoldDB" id="A0A3B7N432"/>
<evidence type="ECO:0000313" key="3">
    <source>
        <dbReference type="Proteomes" id="UP000263900"/>
    </source>
</evidence>
<name>A0A3B7N432_9BACT</name>
<proteinExistence type="predicted"/>
<keyword evidence="1" id="KW-0472">Membrane</keyword>
<dbReference type="EMBL" id="CP032157">
    <property type="protein sequence ID" value="AXY76951.1"/>
    <property type="molecule type" value="Genomic_DNA"/>
</dbReference>
<dbReference type="Proteomes" id="UP000263900">
    <property type="component" value="Chromosome"/>
</dbReference>
<feature type="transmembrane region" description="Helical" evidence="1">
    <location>
        <begin position="160"/>
        <end position="187"/>
    </location>
</feature>
<dbReference type="KEGG" id="pseg:D3H65_24480"/>
<feature type="transmembrane region" description="Helical" evidence="1">
    <location>
        <begin position="20"/>
        <end position="40"/>
    </location>
</feature>
<dbReference type="RefSeq" id="WP_119052827.1">
    <property type="nucleotide sequence ID" value="NZ_CP032157.1"/>
</dbReference>
<feature type="transmembrane region" description="Helical" evidence="1">
    <location>
        <begin position="309"/>
        <end position="326"/>
    </location>
</feature>
<gene>
    <name evidence="2" type="ORF">D3H65_24480</name>
</gene>
<keyword evidence="3" id="KW-1185">Reference proteome</keyword>
<feature type="transmembrane region" description="Helical" evidence="1">
    <location>
        <begin position="83"/>
        <end position="105"/>
    </location>
</feature>
<feature type="transmembrane region" description="Helical" evidence="1">
    <location>
        <begin position="208"/>
        <end position="226"/>
    </location>
</feature>
<keyword evidence="1" id="KW-0812">Transmembrane</keyword>
<feature type="transmembrane region" description="Helical" evidence="1">
    <location>
        <begin position="361"/>
        <end position="382"/>
    </location>
</feature>
<accession>A0A3B7N432</accession>
<reference evidence="2 3" key="1">
    <citation type="submission" date="2018-09" db="EMBL/GenBank/DDBJ databases">
        <title>Genome sequencing of strain 6GH32-13.</title>
        <authorList>
            <person name="Weon H.-Y."/>
            <person name="Heo J."/>
            <person name="Kwon S.-W."/>
        </authorList>
    </citation>
    <scope>NUCLEOTIDE SEQUENCE [LARGE SCALE GENOMIC DNA]</scope>
    <source>
        <strain evidence="2 3">5GH32-13</strain>
    </source>
</reference>
<organism evidence="2 3">
    <name type="scientific">Paraflavitalea soli</name>
    <dbReference type="NCBI Taxonomy" id="2315862"/>
    <lineage>
        <taxon>Bacteria</taxon>
        <taxon>Pseudomonadati</taxon>
        <taxon>Bacteroidota</taxon>
        <taxon>Chitinophagia</taxon>
        <taxon>Chitinophagales</taxon>
        <taxon>Chitinophagaceae</taxon>
        <taxon>Paraflavitalea</taxon>
    </lineage>
</organism>
<evidence type="ECO:0000313" key="2">
    <source>
        <dbReference type="EMBL" id="AXY76951.1"/>
    </source>
</evidence>
<evidence type="ECO:0000256" key="1">
    <source>
        <dbReference type="SAM" id="Phobius"/>
    </source>
</evidence>
<protein>
    <recommendedName>
        <fullName evidence="4">Glycosyltransferase RgtA/B/C/D-like domain-containing protein</fullName>
    </recommendedName>
</protein>
<feature type="transmembrane region" description="Helical" evidence="1">
    <location>
        <begin position="111"/>
        <end position="131"/>
    </location>
</feature>
<feature type="transmembrane region" description="Helical" evidence="1">
    <location>
        <begin position="275"/>
        <end position="297"/>
    </location>
</feature>